<evidence type="ECO:0000259" key="1">
    <source>
        <dbReference type="Pfam" id="PF21849"/>
    </source>
</evidence>
<dbReference type="RefSeq" id="WP_090749599.1">
    <property type="nucleotide sequence ID" value="NZ_CZQA01000009.1"/>
</dbReference>
<keyword evidence="3" id="KW-1185">Reference proteome</keyword>
<name>A0A0S4LHW5_9BACT</name>
<dbReference type="AlphaFoldDB" id="A0A0S4LHW5"/>
<sequence length="141" mass="15785">MKLYQAFATDLNHLLNGARAVRITVPGYLPLSVEDIGTTGGGYRLVSLCHYGEQNGDLMRDPDIVFLFHNVPDGAAAEPVSFRNDYLGLSQEVYLYDETGRRTHVVSSLKQDLKEFARAWFVTLREQGFFASTAVREILSP</sequence>
<organism evidence="2 3">
    <name type="scientific">Candidatus Nitrospira nitrosa</name>
    <dbReference type="NCBI Taxonomy" id="1742972"/>
    <lineage>
        <taxon>Bacteria</taxon>
        <taxon>Pseudomonadati</taxon>
        <taxon>Nitrospirota</taxon>
        <taxon>Nitrospiria</taxon>
        <taxon>Nitrospirales</taxon>
        <taxon>Nitrospiraceae</taxon>
        <taxon>Nitrospira</taxon>
    </lineage>
</organism>
<feature type="domain" description="DUF6908" evidence="1">
    <location>
        <begin position="5"/>
        <end position="130"/>
    </location>
</feature>
<accession>A0A0S4LHW5</accession>
<dbReference type="Proteomes" id="UP000199032">
    <property type="component" value="Unassembled WGS sequence"/>
</dbReference>
<protein>
    <recommendedName>
        <fullName evidence="1">DUF6908 domain-containing protein</fullName>
    </recommendedName>
</protein>
<evidence type="ECO:0000313" key="3">
    <source>
        <dbReference type="Proteomes" id="UP000199032"/>
    </source>
</evidence>
<reference evidence="2 3" key="1">
    <citation type="submission" date="2015-10" db="EMBL/GenBank/DDBJ databases">
        <authorList>
            <person name="Gilbert D.G."/>
        </authorList>
    </citation>
    <scope>NUCLEOTIDE SEQUENCE [LARGE SCALE GENOMIC DNA]</scope>
    <source>
        <strain evidence="2">COMA1</strain>
    </source>
</reference>
<dbReference type="InterPro" id="IPR054203">
    <property type="entry name" value="DUF6908"/>
</dbReference>
<proteinExistence type="predicted"/>
<gene>
    <name evidence="2" type="ORF">COMA1_30405</name>
</gene>
<evidence type="ECO:0000313" key="2">
    <source>
        <dbReference type="EMBL" id="CUS37093.1"/>
    </source>
</evidence>
<dbReference type="Pfam" id="PF21849">
    <property type="entry name" value="DUF6908"/>
    <property type="match status" value="1"/>
</dbReference>
<dbReference type="EMBL" id="CZQA01000009">
    <property type="protein sequence ID" value="CUS37093.1"/>
    <property type="molecule type" value="Genomic_DNA"/>
</dbReference>
<dbReference type="OrthoDB" id="9788042at2"/>